<evidence type="ECO:0000256" key="1">
    <source>
        <dbReference type="ARBA" id="ARBA00022490"/>
    </source>
</evidence>
<dbReference type="Pfam" id="PF13742">
    <property type="entry name" value="tRNA_anti_2"/>
    <property type="match status" value="1"/>
</dbReference>
<evidence type="ECO:0000259" key="8">
    <source>
        <dbReference type="Pfam" id="PF13742"/>
    </source>
</evidence>
<dbReference type="RefSeq" id="WP_027889639.1">
    <property type="nucleotide sequence ID" value="NZ_LT906446.1"/>
</dbReference>
<dbReference type="GO" id="GO:0003676">
    <property type="term" value="F:nucleic acid binding"/>
    <property type="evidence" value="ECO:0007669"/>
    <property type="project" value="InterPro"/>
</dbReference>
<dbReference type="EC" id="3.1.11.6" evidence="5"/>
<dbReference type="GO" id="GO:0008855">
    <property type="term" value="F:exodeoxyribonuclease VII activity"/>
    <property type="evidence" value="ECO:0007669"/>
    <property type="project" value="UniProtKB-UniRule"/>
</dbReference>
<dbReference type="Pfam" id="PF02601">
    <property type="entry name" value="Exonuc_VII_L"/>
    <property type="match status" value="1"/>
</dbReference>
<keyword evidence="3 5" id="KW-0378">Hydrolase</keyword>
<comment type="subunit">
    <text evidence="5">Heterooligomer composed of large and small subunits.</text>
</comment>
<dbReference type="Proteomes" id="UP000215383">
    <property type="component" value="Chromosome 1"/>
</dbReference>
<dbReference type="InterPro" id="IPR025824">
    <property type="entry name" value="OB-fold_nuc-bd_dom"/>
</dbReference>
<accession>A0A239THG6</accession>
<gene>
    <name evidence="5 9" type="primary">xseA</name>
    <name evidence="9" type="ORF">SAMEA4364220_00721</name>
</gene>
<dbReference type="HAMAP" id="MF_00378">
    <property type="entry name" value="Exonuc_7_L"/>
    <property type="match status" value="1"/>
</dbReference>
<evidence type="ECO:0000256" key="3">
    <source>
        <dbReference type="ARBA" id="ARBA00022801"/>
    </source>
</evidence>
<feature type="domain" description="Exonuclease VII large subunit C-terminal" evidence="7">
    <location>
        <begin position="124"/>
        <end position="340"/>
    </location>
</feature>
<comment type="subcellular location">
    <subcellularLocation>
        <location evidence="5 6">Cytoplasm</location>
    </subcellularLocation>
</comment>
<dbReference type="AlphaFoldDB" id="A0A239THG6"/>
<evidence type="ECO:0000313" key="9">
    <source>
        <dbReference type="EMBL" id="SNU97251.1"/>
    </source>
</evidence>
<organism evidence="9 10">
    <name type="scientific">Megamonas hypermegale</name>
    <dbReference type="NCBI Taxonomy" id="158847"/>
    <lineage>
        <taxon>Bacteria</taxon>
        <taxon>Bacillati</taxon>
        <taxon>Bacillota</taxon>
        <taxon>Negativicutes</taxon>
        <taxon>Selenomonadales</taxon>
        <taxon>Selenomonadaceae</taxon>
        <taxon>Megamonas</taxon>
    </lineage>
</organism>
<protein>
    <recommendedName>
        <fullName evidence="5">Exodeoxyribonuclease 7 large subunit</fullName>
        <ecNumber evidence="5">3.1.11.6</ecNumber>
    </recommendedName>
    <alternativeName>
        <fullName evidence="5">Exodeoxyribonuclease VII large subunit</fullName>
        <shortName evidence="5">Exonuclease VII large subunit</shortName>
    </alternativeName>
</protein>
<comment type="function">
    <text evidence="5">Bidirectionally degrades single-stranded DNA into large acid-insoluble oligonucleotides, which are then degraded further into small acid-soluble oligonucleotides.</text>
</comment>
<dbReference type="EMBL" id="LT906446">
    <property type="protein sequence ID" value="SNU97251.1"/>
    <property type="molecule type" value="Genomic_DNA"/>
</dbReference>
<comment type="catalytic activity">
    <reaction evidence="5 6">
        <text>Exonucleolytic cleavage in either 5'- to 3'- or 3'- to 5'-direction to yield nucleoside 5'-phosphates.</text>
        <dbReference type="EC" id="3.1.11.6"/>
    </reaction>
</comment>
<dbReference type="InterPro" id="IPR003753">
    <property type="entry name" value="Exonuc_VII_L"/>
</dbReference>
<keyword evidence="1 5" id="KW-0963">Cytoplasm</keyword>
<keyword evidence="2 5" id="KW-0540">Nuclease</keyword>
<dbReference type="PANTHER" id="PTHR30008:SF0">
    <property type="entry name" value="EXODEOXYRIBONUCLEASE 7 LARGE SUBUNIT"/>
    <property type="match status" value="1"/>
</dbReference>
<proteinExistence type="inferred from homology"/>
<keyword evidence="10" id="KW-1185">Reference proteome</keyword>
<evidence type="ECO:0000256" key="4">
    <source>
        <dbReference type="ARBA" id="ARBA00022839"/>
    </source>
</evidence>
<dbReference type="GeneID" id="78506746"/>
<dbReference type="eggNOG" id="COG1570">
    <property type="taxonomic scope" value="Bacteria"/>
</dbReference>
<dbReference type="InterPro" id="IPR020579">
    <property type="entry name" value="Exonuc_VII_lsu_C"/>
</dbReference>
<keyword evidence="4 5" id="KW-0269">Exonuclease</keyword>
<dbReference type="GO" id="GO:0009318">
    <property type="term" value="C:exodeoxyribonuclease VII complex"/>
    <property type="evidence" value="ECO:0007669"/>
    <property type="project" value="UniProtKB-UniRule"/>
</dbReference>
<dbReference type="CDD" id="cd04489">
    <property type="entry name" value="ExoVII_LU_OBF"/>
    <property type="match status" value="1"/>
</dbReference>
<evidence type="ECO:0000256" key="6">
    <source>
        <dbReference type="RuleBase" id="RU004355"/>
    </source>
</evidence>
<evidence type="ECO:0000256" key="5">
    <source>
        <dbReference type="HAMAP-Rule" id="MF_00378"/>
    </source>
</evidence>
<dbReference type="GO" id="GO:0006308">
    <property type="term" value="P:DNA catabolic process"/>
    <property type="evidence" value="ECO:0007669"/>
    <property type="project" value="UniProtKB-UniRule"/>
</dbReference>
<sequence length="402" mass="45735">MSDKIYTVSQLNKYIKQRFEDDIILNSVMIRGEISNFKVHTSGHCYFTLKDTSASIKCVAFRSFAMRLRFAPQNGMKVIAKGYVSIYERDGAYQLYVQGLVPEGIGELSLALEQLKEKLSKEGLFDSKYKKPLPFYPKKIGVVTSRTGAVIRDICHVAKRRNPLVKIVLYSVLVQGEEASTQICEGINFFNEKYPVDVLIVGRGGGSMEDLWAFNEEKVVRAIFNSKIPVISAVGHETDYSLSDLVSDVRAATPSQAAELAVPERDGLINYIDTLQKELNYKYYKQIESKKSQLQMLLQNSLLMHKDKLLISKQQQMDLLIERLYKSAQISFKDKLHQATLLNEKLQTLNPINILKRGYSLTKKQNQFIKSVKDVQQNDFLQIVLADGTIKVKVIDIDKQDK</sequence>
<dbReference type="GO" id="GO:0005737">
    <property type="term" value="C:cytoplasm"/>
    <property type="evidence" value="ECO:0007669"/>
    <property type="project" value="UniProtKB-SubCell"/>
</dbReference>
<name>A0A239THG6_9FIRM</name>
<evidence type="ECO:0000313" key="10">
    <source>
        <dbReference type="Proteomes" id="UP000215383"/>
    </source>
</evidence>
<reference evidence="9 10" key="1">
    <citation type="submission" date="2017-06" db="EMBL/GenBank/DDBJ databases">
        <authorList>
            <consortium name="Pathogen Informatics"/>
        </authorList>
    </citation>
    <scope>NUCLEOTIDE SEQUENCE [LARGE SCALE GENOMIC DNA]</scope>
    <source>
        <strain evidence="9 10">NCTC10570</strain>
    </source>
</reference>
<comment type="similarity">
    <text evidence="5 6">Belongs to the XseA family.</text>
</comment>
<dbReference type="NCBIfam" id="TIGR00237">
    <property type="entry name" value="xseA"/>
    <property type="match status" value="1"/>
</dbReference>
<evidence type="ECO:0000256" key="2">
    <source>
        <dbReference type="ARBA" id="ARBA00022722"/>
    </source>
</evidence>
<feature type="domain" description="OB-fold nucleic acid binding" evidence="8">
    <location>
        <begin position="6"/>
        <end position="98"/>
    </location>
</feature>
<dbReference type="PANTHER" id="PTHR30008">
    <property type="entry name" value="EXODEOXYRIBONUCLEASE 7 LARGE SUBUNIT"/>
    <property type="match status" value="1"/>
</dbReference>
<evidence type="ECO:0000259" key="7">
    <source>
        <dbReference type="Pfam" id="PF02601"/>
    </source>
</evidence>